<dbReference type="GO" id="GO:0009847">
    <property type="term" value="P:spore germination"/>
    <property type="evidence" value="ECO:0007669"/>
    <property type="project" value="InterPro"/>
</dbReference>
<dbReference type="KEGG" id="ppsc:EHS13_14965"/>
<dbReference type="PANTHER" id="PTHR22550">
    <property type="entry name" value="SPORE GERMINATION PROTEIN"/>
    <property type="match status" value="1"/>
</dbReference>
<dbReference type="EMBL" id="CP034235">
    <property type="protein sequence ID" value="QGQ96083.1"/>
    <property type="molecule type" value="Genomic_DNA"/>
</dbReference>
<evidence type="ECO:0000256" key="4">
    <source>
        <dbReference type="SAM" id="Phobius"/>
    </source>
</evidence>
<dbReference type="AlphaFoldDB" id="A0A6B8RKK4"/>
<sequence length="500" mass="56141">MSINEEKKMSLKEYLKEAFCDDADFVSRNIPVLNGKAEVNVIYIENLIENDMINKSVIERLQDKNSEEIDLTSAELMDIIKSRVISVAKVYNSDEKDHLVQAILTGHVVLTSNDTDFALVMPLLKREAAEKSETEPSIQSGNEAFTSDINKNYNLLRMRLPSKNLMFRQTELGGTSHTKVRIVWLKNVANPQIIEEISSRLNRIDIDIVHSISVIIELIEDSPLSIWPQYKLTERMDVTVANMAEGRVAILCDNFSFVILVPLLILQEFQTPDDYSQKWIYSSIMRILRYSAFFLSSTLSSLYVSFVAYNHSIMPPTIAVRISAGRMEVPFPSVIEVLLMTFIIDLLKEIGIRMPKGLGQNIGILGAVVIGQSAVEASYVSPVVIIIVAISAISGFALPSINLTNVSRIINYSLIVIASFFGLFGVIVGILFLQWRLVTLRSFGVPLFHPLDVGEFSLMKDILIRSPLWKLRTRPRLLSGNETRMGDSTRKPGPNKQKGD</sequence>
<dbReference type="InterPro" id="IPR050768">
    <property type="entry name" value="UPF0353/GerABKA_families"/>
</dbReference>
<dbReference type="Pfam" id="PF03323">
    <property type="entry name" value="GerA"/>
    <property type="match status" value="1"/>
</dbReference>
<keyword evidence="4" id="KW-0812">Transmembrane</keyword>
<gene>
    <name evidence="5" type="ORF">EHS13_14965</name>
</gene>
<keyword evidence="4" id="KW-1133">Transmembrane helix</keyword>
<dbReference type="PIRSF" id="PIRSF005690">
    <property type="entry name" value="GerBA"/>
    <property type="match status" value="1"/>
</dbReference>
<feature type="transmembrane region" description="Helical" evidence="4">
    <location>
        <begin position="379"/>
        <end position="398"/>
    </location>
</feature>
<dbReference type="OrthoDB" id="2518814at2"/>
<proteinExistence type="inferred from homology"/>
<comment type="similarity">
    <text evidence="1">Belongs to the GerABKA family.</text>
</comment>
<keyword evidence="6" id="KW-1185">Reference proteome</keyword>
<dbReference type="RefSeq" id="WP_155701120.1">
    <property type="nucleotide sequence ID" value="NZ_CP034235.1"/>
</dbReference>
<feature type="transmembrane region" description="Helical" evidence="4">
    <location>
        <begin position="329"/>
        <end position="347"/>
    </location>
</feature>
<feature type="transmembrane region" description="Helical" evidence="4">
    <location>
        <begin position="287"/>
        <end position="309"/>
    </location>
</feature>
<name>A0A6B8RKK4_9BACL</name>
<feature type="region of interest" description="Disordered" evidence="3">
    <location>
        <begin position="480"/>
        <end position="500"/>
    </location>
</feature>
<dbReference type="PANTHER" id="PTHR22550:SF5">
    <property type="entry name" value="LEUCINE ZIPPER PROTEIN 4"/>
    <property type="match status" value="1"/>
</dbReference>
<organism evidence="5 6">
    <name type="scientific">Paenibacillus psychroresistens</name>
    <dbReference type="NCBI Taxonomy" id="1778678"/>
    <lineage>
        <taxon>Bacteria</taxon>
        <taxon>Bacillati</taxon>
        <taxon>Bacillota</taxon>
        <taxon>Bacilli</taxon>
        <taxon>Bacillales</taxon>
        <taxon>Paenibacillaceae</taxon>
        <taxon>Paenibacillus</taxon>
    </lineage>
</organism>
<evidence type="ECO:0000256" key="2">
    <source>
        <dbReference type="ARBA" id="ARBA00023136"/>
    </source>
</evidence>
<accession>A0A6B8RKK4</accession>
<dbReference type="GO" id="GO:0016020">
    <property type="term" value="C:membrane"/>
    <property type="evidence" value="ECO:0007669"/>
    <property type="project" value="InterPro"/>
</dbReference>
<dbReference type="InterPro" id="IPR004995">
    <property type="entry name" value="Spore_Ger"/>
</dbReference>
<feature type="transmembrane region" description="Helical" evidence="4">
    <location>
        <begin position="410"/>
        <end position="433"/>
    </location>
</feature>
<evidence type="ECO:0000313" key="5">
    <source>
        <dbReference type="EMBL" id="QGQ96083.1"/>
    </source>
</evidence>
<dbReference type="Proteomes" id="UP000426246">
    <property type="component" value="Chromosome"/>
</dbReference>
<protein>
    <submittedName>
        <fullName evidence="5">Spore germination protein</fullName>
    </submittedName>
</protein>
<evidence type="ECO:0000256" key="1">
    <source>
        <dbReference type="ARBA" id="ARBA00005278"/>
    </source>
</evidence>
<evidence type="ECO:0000313" key="6">
    <source>
        <dbReference type="Proteomes" id="UP000426246"/>
    </source>
</evidence>
<evidence type="ECO:0000256" key="3">
    <source>
        <dbReference type="SAM" id="MobiDB-lite"/>
    </source>
</evidence>
<reference evidence="6" key="1">
    <citation type="submission" date="2018-11" db="EMBL/GenBank/DDBJ databases">
        <title>Complete genome sequence of Paenibacillus sp. ML311-T8.</title>
        <authorList>
            <person name="Nam Y.-D."/>
            <person name="Kang J."/>
            <person name="Chung W.-H."/>
            <person name="Park Y.S."/>
        </authorList>
    </citation>
    <scope>NUCLEOTIDE SEQUENCE [LARGE SCALE GENOMIC DNA]</scope>
    <source>
        <strain evidence="6">ML311-T8</strain>
    </source>
</reference>
<keyword evidence="2 4" id="KW-0472">Membrane</keyword>